<keyword evidence="2" id="KW-1185">Reference proteome</keyword>
<organism evidence="1 2">
    <name type="scientific">Gigaspora rosea</name>
    <dbReference type="NCBI Taxonomy" id="44941"/>
    <lineage>
        <taxon>Eukaryota</taxon>
        <taxon>Fungi</taxon>
        <taxon>Fungi incertae sedis</taxon>
        <taxon>Mucoromycota</taxon>
        <taxon>Glomeromycotina</taxon>
        <taxon>Glomeromycetes</taxon>
        <taxon>Diversisporales</taxon>
        <taxon>Gigasporaceae</taxon>
        <taxon>Gigaspora</taxon>
    </lineage>
</organism>
<sequence length="60" mass="6461">MAFPTPCFCASATVPSHYLLAITAITTITTITPLTTITPITTIISITTITPFTANHYNFK</sequence>
<proteinExistence type="predicted"/>
<accession>A0A397VLG8</accession>
<protein>
    <submittedName>
        <fullName evidence="1">Uncharacterized protein</fullName>
    </submittedName>
</protein>
<feature type="non-terminal residue" evidence="1">
    <location>
        <position position="60"/>
    </location>
</feature>
<dbReference type="AlphaFoldDB" id="A0A397VLG8"/>
<name>A0A397VLG8_9GLOM</name>
<comment type="caution">
    <text evidence="1">The sequence shown here is derived from an EMBL/GenBank/DDBJ whole genome shotgun (WGS) entry which is preliminary data.</text>
</comment>
<reference evidence="1 2" key="1">
    <citation type="submission" date="2018-06" db="EMBL/GenBank/DDBJ databases">
        <title>Comparative genomics reveals the genomic features of Rhizophagus irregularis, R. cerebriforme, R. diaphanum and Gigaspora rosea, and their symbiotic lifestyle signature.</title>
        <authorList>
            <person name="Morin E."/>
            <person name="San Clemente H."/>
            <person name="Chen E.C.H."/>
            <person name="De La Providencia I."/>
            <person name="Hainaut M."/>
            <person name="Kuo A."/>
            <person name="Kohler A."/>
            <person name="Murat C."/>
            <person name="Tang N."/>
            <person name="Roy S."/>
            <person name="Loubradou J."/>
            <person name="Henrissat B."/>
            <person name="Grigoriev I.V."/>
            <person name="Corradi N."/>
            <person name="Roux C."/>
            <person name="Martin F.M."/>
        </authorList>
    </citation>
    <scope>NUCLEOTIDE SEQUENCE [LARGE SCALE GENOMIC DNA]</scope>
    <source>
        <strain evidence="1 2">DAOM 194757</strain>
    </source>
</reference>
<dbReference type="Proteomes" id="UP000266673">
    <property type="component" value="Unassembled WGS sequence"/>
</dbReference>
<dbReference type="EMBL" id="QKWP01000337">
    <property type="protein sequence ID" value="RIB21869.1"/>
    <property type="molecule type" value="Genomic_DNA"/>
</dbReference>
<evidence type="ECO:0000313" key="1">
    <source>
        <dbReference type="EMBL" id="RIB21869.1"/>
    </source>
</evidence>
<gene>
    <name evidence="1" type="ORF">C2G38_2077115</name>
</gene>
<evidence type="ECO:0000313" key="2">
    <source>
        <dbReference type="Proteomes" id="UP000266673"/>
    </source>
</evidence>